<reference evidence="3" key="1">
    <citation type="submission" date="2022-03" db="EMBL/GenBank/DDBJ databases">
        <authorList>
            <person name="Martin C."/>
        </authorList>
    </citation>
    <scope>NUCLEOTIDE SEQUENCE</scope>
</reference>
<proteinExistence type="predicted"/>
<organism evidence="3 4">
    <name type="scientific">Owenia fusiformis</name>
    <name type="common">Polychaete worm</name>
    <dbReference type="NCBI Taxonomy" id="6347"/>
    <lineage>
        <taxon>Eukaryota</taxon>
        <taxon>Metazoa</taxon>
        <taxon>Spiralia</taxon>
        <taxon>Lophotrochozoa</taxon>
        <taxon>Annelida</taxon>
        <taxon>Polychaeta</taxon>
        <taxon>Sedentaria</taxon>
        <taxon>Canalipalpata</taxon>
        <taxon>Sabellida</taxon>
        <taxon>Oweniida</taxon>
        <taxon>Oweniidae</taxon>
        <taxon>Owenia</taxon>
    </lineage>
</organism>
<accession>A0A8J1U4T8</accession>
<protein>
    <submittedName>
        <fullName evidence="3">Uncharacterized protein</fullName>
    </submittedName>
</protein>
<dbReference type="PANTHER" id="PTHR24198">
    <property type="entry name" value="ANKYRIN REPEAT AND PROTEIN KINASE DOMAIN-CONTAINING PROTEIN"/>
    <property type="match status" value="1"/>
</dbReference>
<dbReference type="AlphaFoldDB" id="A0A8J1U4T8"/>
<dbReference type="InterPro" id="IPR036770">
    <property type="entry name" value="Ankyrin_rpt-contain_sf"/>
</dbReference>
<keyword evidence="4" id="KW-1185">Reference proteome</keyword>
<name>A0A8J1U4T8_OWEFU</name>
<dbReference type="Pfam" id="PF00023">
    <property type="entry name" value="Ank"/>
    <property type="match status" value="2"/>
</dbReference>
<keyword evidence="2" id="KW-0040">ANK repeat</keyword>
<sequence>SMMNNRWKKAKNIIRISNSLGGVAKASADEEEFIIKEKALKLQSAVRDGDERLVKVIVERSPKDIIEIIQMPVGNAGSAIHVSAAAGQDRILKMLLNETNNNFGLTVNCAFFGGDPRLNIGAGADFELKMAPIHFAAYHNRATTVTMLLSHGENPDHQDSWLRTAAHIAAAQGHDHILRLIVAAKGNINIQDLDGRPPLHLACLGARSATVSCLLEIGADANLINHNGITTLHLAAMYGLQRTADLLLQRGADINAKTKNGDTPLMMGLKSEWNKKSSEKVLRFSKLMVFKQADINIPNMDNEYPIHIVAERDYRTLMQSFLQRNPRINVQNHLGETCLHIALRHKYVVMARMIIAYRDVLLNIQDNKGDTPLHIAASDGNTEIVKLLLKHNARADLLNADQNSTLHVAVKSGNNGMVEAILNAEVDKDLFDKDGRAALHIAIIQKHQAISRKLIERGASVNLPTKPNESTPLHLAASKGLHNVIVNLCAKGADVNMKDKRGSLPIHRACMFGHVEAVSALLTRNSNINTKMGRAGSTPLFIAIEKNDTPIVRLLLANGANANIQGVYEGPLHKAVKVKNIDIVSALVDHRADINATGCFDQTPLHCAAGSNELDIVDIIMEHGGDLEAKDCNDKTPLDIAKEAETEDMIFLLRGRLNIKTKFDEAAE</sequence>
<dbReference type="Pfam" id="PF12796">
    <property type="entry name" value="Ank_2"/>
    <property type="match status" value="4"/>
</dbReference>
<feature type="non-terminal residue" evidence="3">
    <location>
        <position position="1"/>
    </location>
</feature>
<dbReference type="EMBL" id="CAIIXF020000009">
    <property type="protein sequence ID" value="CAH1795019.1"/>
    <property type="molecule type" value="Genomic_DNA"/>
</dbReference>
<dbReference type="PRINTS" id="PR01415">
    <property type="entry name" value="ANKYRIN"/>
</dbReference>
<evidence type="ECO:0000313" key="4">
    <source>
        <dbReference type="Proteomes" id="UP000749559"/>
    </source>
</evidence>
<gene>
    <name evidence="3" type="ORF">OFUS_LOCUS19617</name>
</gene>
<evidence type="ECO:0000313" key="3">
    <source>
        <dbReference type="EMBL" id="CAH1795019.1"/>
    </source>
</evidence>
<keyword evidence="1" id="KW-0677">Repeat</keyword>
<dbReference type="Gene3D" id="1.25.40.20">
    <property type="entry name" value="Ankyrin repeat-containing domain"/>
    <property type="match status" value="4"/>
</dbReference>
<dbReference type="PANTHER" id="PTHR24198:SF165">
    <property type="entry name" value="ANKYRIN REPEAT-CONTAINING PROTEIN-RELATED"/>
    <property type="match status" value="1"/>
</dbReference>
<dbReference type="PROSITE" id="PS50297">
    <property type="entry name" value="ANK_REP_REGION"/>
    <property type="match status" value="8"/>
</dbReference>
<dbReference type="SUPFAM" id="SSF48403">
    <property type="entry name" value="Ankyrin repeat"/>
    <property type="match status" value="2"/>
</dbReference>
<dbReference type="OrthoDB" id="6093602at2759"/>
<comment type="caution">
    <text evidence="3">The sequence shown here is derived from an EMBL/GenBank/DDBJ whole genome shotgun (WGS) entry which is preliminary data.</text>
</comment>
<dbReference type="PROSITE" id="PS50088">
    <property type="entry name" value="ANK_REPEAT"/>
    <property type="match status" value="11"/>
</dbReference>
<dbReference type="Proteomes" id="UP000749559">
    <property type="component" value="Unassembled WGS sequence"/>
</dbReference>
<evidence type="ECO:0000256" key="2">
    <source>
        <dbReference type="ARBA" id="ARBA00023043"/>
    </source>
</evidence>
<dbReference type="SMART" id="SM00248">
    <property type="entry name" value="ANK"/>
    <property type="match status" value="17"/>
</dbReference>
<evidence type="ECO:0000256" key="1">
    <source>
        <dbReference type="ARBA" id="ARBA00022737"/>
    </source>
</evidence>
<dbReference type="InterPro" id="IPR002110">
    <property type="entry name" value="Ankyrin_rpt"/>
</dbReference>